<dbReference type="SUPFAM" id="SSF53254">
    <property type="entry name" value="Phosphoglycerate mutase-like"/>
    <property type="match status" value="1"/>
</dbReference>
<accession>A0A6C0EFA6</accession>
<dbReference type="PANTHER" id="PTHR16469">
    <property type="entry name" value="UBIQUITIN-ASSOCIATED AND SH3 DOMAIN-CONTAINING BA-RELATED"/>
    <property type="match status" value="1"/>
</dbReference>
<evidence type="ECO:0008006" key="2">
    <source>
        <dbReference type="Google" id="ProtNLM"/>
    </source>
</evidence>
<protein>
    <recommendedName>
        <fullName evidence="2">Phosphoglycerate mutase family protein</fullName>
    </recommendedName>
</protein>
<dbReference type="InterPro" id="IPR013078">
    <property type="entry name" value="His_Pase_superF_clade-1"/>
</dbReference>
<reference evidence="1" key="1">
    <citation type="journal article" date="2020" name="Nature">
        <title>Giant virus diversity and host interactions through global metagenomics.</title>
        <authorList>
            <person name="Schulz F."/>
            <person name="Roux S."/>
            <person name="Paez-Espino D."/>
            <person name="Jungbluth S."/>
            <person name="Walsh D.A."/>
            <person name="Denef V.J."/>
            <person name="McMahon K.D."/>
            <person name="Konstantinidis K.T."/>
            <person name="Eloe-Fadrosh E.A."/>
            <person name="Kyrpides N.C."/>
            <person name="Woyke T."/>
        </authorList>
    </citation>
    <scope>NUCLEOTIDE SEQUENCE</scope>
    <source>
        <strain evidence="1">GVMAG-M-3300023179-2</strain>
    </source>
</reference>
<proteinExistence type="predicted"/>
<name>A0A6C0EFA6_9ZZZZ</name>
<evidence type="ECO:0000313" key="1">
    <source>
        <dbReference type="EMBL" id="QHT27103.1"/>
    </source>
</evidence>
<dbReference type="Gene3D" id="3.40.50.1240">
    <property type="entry name" value="Phosphoglycerate mutase-like"/>
    <property type="match status" value="1"/>
</dbReference>
<dbReference type="InterPro" id="IPR051710">
    <property type="entry name" value="Phosphatase_SH3-domain"/>
</dbReference>
<dbReference type="CDD" id="cd07040">
    <property type="entry name" value="HP"/>
    <property type="match status" value="1"/>
</dbReference>
<sequence>MKIYILRHEDRTQDCSFFSPLTSLGLERSEILVENLNNCNINFIFSSPFIRTLQTIRPFSIKKNIKINLEYGLSEIHHEDIIPKKAVGNLIPEYLANDYNYNCSYKSIIKHTKIKYPEKYTDVVKRVTIILHNLIKKYFTTDYNILIVTHQSLCCAILEIINNKSKILKESSPNLLNINSRLLTDYPKGKLCLVFNDGWDFKVIN</sequence>
<dbReference type="AlphaFoldDB" id="A0A6C0EFA6"/>
<dbReference type="Pfam" id="PF00300">
    <property type="entry name" value="His_Phos_1"/>
    <property type="match status" value="1"/>
</dbReference>
<dbReference type="InterPro" id="IPR029033">
    <property type="entry name" value="His_PPase_superfam"/>
</dbReference>
<dbReference type="PANTHER" id="PTHR16469:SF27">
    <property type="entry name" value="UBIQUITIN-ASSOCIATED AND SH3 DOMAIN-CONTAINING BA-RELATED"/>
    <property type="match status" value="1"/>
</dbReference>
<dbReference type="EMBL" id="MN739810">
    <property type="protein sequence ID" value="QHT27103.1"/>
    <property type="molecule type" value="Genomic_DNA"/>
</dbReference>
<organism evidence="1">
    <name type="scientific">viral metagenome</name>
    <dbReference type="NCBI Taxonomy" id="1070528"/>
    <lineage>
        <taxon>unclassified sequences</taxon>
        <taxon>metagenomes</taxon>
        <taxon>organismal metagenomes</taxon>
    </lineage>
</organism>